<dbReference type="FunFam" id="3.30.160.60:FF:001064">
    <property type="entry name" value="Zinc finger protein 425"/>
    <property type="match status" value="1"/>
</dbReference>
<dbReference type="PANTHER" id="PTHR24399:SF23">
    <property type="entry name" value="C2H2-TYPE DOMAIN-CONTAINING PROTEIN"/>
    <property type="match status" value="1"/>
</dbReference>
<dbReference type="FunFam" id="3.30.160.60:FF:000624">
    <property type="entry name" value="zinc finger protein 697"/>
    <property type="match status" value="1"/>
</dbReference>
<dbReference type="Gene3D" id="3.30.160.60">
    <property type="entry name" value="Classic Zinc Finger"/>
    <property type="match status" value="7"/>
</dbReference>
<evidence type="ECO:0000256" key="11">
    <source>
        <dbReference type="PROSITE-ProRule" id="PRU00042"/>
    </source>
</evidence>
<keyword evidence="7" id="KW-0805">Transcription regulation</keyword>
<proteinExistence type="inferred from homology"/>
<evidence type="ECO:0000256" key="1">
    <source>
        <dbReference type="ARBA" id="ARBA00004123"/>
    </source>
</evidence>
<feature type="binding site" evidence="12">
    <location>
        <position position="8"/>
    </location>
    <ligand>
        <name>Zn(2+)</name>
        <dbReference type="ChEBI" id="CHEBI:29105"/>
    </ligand>
</feature>
<dbReference type="GO" id="GO:0000978">
    <property type="term" value="F:RNA polymerase II cis-regulatory region sequence-specific DNA binding"/>
    <property type="evidence" value="ECO:0007669"/>
    <property type="project" value="TreeGrafter"/>
</dbReference>
<feature type="domain" description="ZAD" evidence="14">
    <location>
        <begin position="3"/>
        <end position="78"/>
    </location>
</feature>
<keyword evidence="9" id="KW-0804">Transcription</keyword>
<dbReference type="SUPFAM" id="SSF57716">
    <property type="entry name" value="Glucocorticoid receptor-like (DNA-binding domain)"/>
    <property type="match status" value="1"/>
</dbReference>
<evidence type="ECO:0000256" key="7">
    <source>
        <dbReference type="ARBA" id="ARBA00023015"/>
    </source>
</evidence>
<dbReference type="SUPFAM" id="SSF57667">
    <property type="entry name" value="beta-beta-alpha zinc fingers"/>
    <property type="match status" value="5"/>
</dbReference>
<dbReference type="AlphaFoldDB" id="A0AA38I951"/>
<feature type="domain" description="C2H2-type" evidence="13">
    <location>
        <begin position="318"/>
        <end position="345"/>
    </location>
</feature>
<evidence type="ECO:0000256" key="5">
    <source>
        <dbReference type="ARBA" id="ARBA00022771"/>
    </source>
</evidence>
<feature type="domain" description="C2H2-type" evidence="13">
    <location>
        <begin position="263"/>
        <end position="290"/>
    </location>
</feature>
<dbReference type="SMART" id="SM00868">
    <property type="entry name" value="zf-AD"/>
    <property type="match status" value="2"/>
</dbReference>
<feature type="binding site" evidence="12">
    <location>
        <position position="51"/>
    </location>
    <ligand>
        <name>Zn(2+)</name>
        <dbReference type="ChEBI" id="CHEBI:29105"/>
    </ligand>
</feature>
<dbReference type="GO" id="GO:0001227">
    <property type="term" value="F:DNA-binding transcription repressor activity, RNA polymerase II-specific"/>
    <property type="evidence" value="ECO:0007669"/>
    <property type="project" value="TreeGrafter"/>
</dbReference>
<feature type="binding site" evidence="12">
    <location>
        <position position="54"/>
    </location>
    <ligand>
        <name>Zn(2+)</name>
        <dbReference type="ChEBI" id="CHEBI:29105"/>
    </ligand>
</feature>
<dbReference type="Pfam" id="PF00096">
    <property type="entry name" value="zf-C2H2"/>
    <property type="match status" value="6"/>
</dbReference>
<keyword evidence="16" id="KW-1185">Reference proteome</keyword>
<keyword evidence="5 11" id="KW-0863">Zinc-finger</keyword>
<dbReference type="PROSITE" id="PS50157">
    <property type="entry name" value="ZINC_FINGER_C2H2_2"/>
    <property type="match status" value="7"/>
</dbReference>
<feature type="domain" description="C2H2-type" evidence="13">
    <location>
        <begin position="346"/>
        <end position="373"/>
    </location>
</feature>
<keyword evidence="10" id="KW-0539">Nucleus</keyword>
<sequence length="433" mass="50036">MFYKCRACLNVSDNMHFLTESEPEGKELITMFTTINDFEWISSDAVPSYLCNECETALQISFEFRKKCLESHEFIIKQLGEKEQVQETAYKCTVCSDIVDTFEALMSHMSLLHSLPEHRKSHKLLCLLCNKELTECKHSKINSGDLEFLIKFEPHPNDDTVDKNKENSVVKKSQSKYCEQCQKTVRNFVVHMNKVHSKAVKEKKDTYVCYICTKELKSNASLNAHLKVHRGDSPYKCSFCGKLHKNKSQLTEHERIHTGEKPHICSVCGKGFAQAGALSTHMKIHTGRPEVCKICGKRFCRPSELKLHLRKHSGEKPFLCTECGKAFIQKSHLVEHTKTHSDLRPFKCLYCDKAFKHKSLLNSHLQIHSGYKPFQCKFCEYACFKGYRLQQHMKLHDSDFKKEKTYVCRVCQRDFSTQAMLNAHMTSSHNAIL</sequence>
<evidence type="ECO:0000256" key="8">
    <source>
        <dbReference type="ARBA" id="ARBA00023125"/>
    </source>
</evidence>
<evidence type="ECO:0000256" key="3">
    <source>
        <dbReference type="ARBA" id="ARBA00022723"/>
    </source>
</evidence>
<evidence type="ECO:0000313" key="15">
    <source>
        <dbReference type="EMBL" id="KAJ3651046.1"/>
    </source>
</evidence>
<evidence type="ECO:0000259" key="13">
    <source>
        <dbReference type="PROSITE" id="PS50157"/>
    </source>
</evidence>
<keyword evidence="8" id="KW-0238">DNA-binding</keyword>
<reference evidence="15" key="1">
    <citation type="journal article" date="2023" name="G3 (Bethesda)">
        <title>Whole genome assemblies of Zophobas morio and Tenebrio molitor.</title>
        <authorList>
            <person name="Kaur S."/>
            <person name="Stinson S.A."/>
            <person name="diCenzo G.C."/>
        </authorList>
    </citation>
    <scope>NUCLEOTIDE SEQUENCE</scope>
    <source>
        <strain evidence="15">QUZm001</strain>
    </source>
</reference>
<name>A0AA38I951_9CUCU</name>
<dbReference type="PROSITE" id="PS51915">
    <property type="entry name" value="ZAD"/>
    <property type="match status" value="1"/>
</dbReference>
<dbReference type="PROSITE" id="PS00028">
    <property type="entry name" value="ZINC_FINGER_C2H2_1"/>
    <property type="match status" value="8"/>
</dbReference>
<dbReference type="GO" id="GO:0002682">
    <property type="term" value="P:regulation of immune system process"/>
    <property type="evidence" value="ECO:0007669"/>
    <property type="project" value="TreeGrafter"/>
</dbReference>
<dbReference type="Gene3D" id="3.40.1800.20">
    <property type="match status" value="1"/>
</dbReference>
<dbReference type="GO" id="GO:0008270">
    <property type="term" value="F:zinc ion binding"/>
    <property type="evidence" value="ECO:0007669"/>
    <property type="project" value="UniProtKB-UniRule"/>
</dbReference>
<feature type="domain" description="C2H2-type" evidence="13">
    <location>
        <begin position="207"/>
        <end position="234"/>
    </location>
</feature>
<feature type="domain" description="C2H2-type" evidence="13">
    <location>
        <begin position="290"/>
        <end position="317"/>
    </location>
</feature>
<evidence type="ECO:0000256" key="4">
    <source>
        <dbReference type="ARBA" id="ARBA00022737"/>
    </source>
</evidence>
<dbReference type="GO" id="GO:0005654">
    <property type="term" value="C:nucleoplasm"/>
    <property type="evidence" value="ECO:0007669"/>
    <property type="project" value="TreeGrafter"/>
</dbReference>
<feature type="binding site" evidence="12">
    <location>
        <position position="5"/>
    </location>
    <ligand>
        <name>Zn(2+)</name>
        <dbReference type="ChEBI" id="CHEBI:29105"/>
    </ligand>
</feature>
<evidence type="ECO:0000256" key="12">
    <source>
        <dbReference type="PROSITE-ProRule" id="PRU01263"/>
    </source>
</evidence>
<feature type="domain" description="C2H2-type" evidence="13">
    <location>
        <begin position="406"/>
        <end position="429"/>
    </location>
</feature>
<comment type="subcellular location">
    <subcellularLocation>
        <location evidence="1">Nucleus</location>
    </subcellularLocation>
</comment>
<dbReference type="SMART" id="SM00355">
    <property type="entry name" value="ZnF_C2H2"/>
    <property type="match status" value="10"/>
</dbReference>
<dbReference type="EMBL" id="JALNTZ010000005">
    <property type="protein sequence ID" value="KAJ3651046.1"/>
    <property type="molecule type" value="Genomic_DNA"/>
</dbReference>
<accession>A0AA38I951</accession>
<comment type="caution">
    <text evidence="15">The sequence shown here is derived from an EMBL/GenBank/DDBJ whole genome shotgun (WGS) entry which is preliminary data.</text>
</comment>
<feature type="domain" description="C2H2-type" evidence="13">
    <location>
        <begin position="235"/>
        <end position="262"/>
    </location>
</feature>
<comment type="similarity">
    <text evidence="2">Belongs to the krueppel C2H2-type zinc-finger protein family.</text>
</comment>
<evidence type="ECO:0000313" key="16">
    <source>
        <dbReference type="Proteomes" id="UP001168821"/>
    </source>
</evidence>
<dbReference type="FunFam" id="3.30.160.60:FF:001442">
    <property type="entry name" value="zinc finger protein 696"/>
    <property type="match status" value="1"/>
</dbReference>
<dbReference type="Pfam" id="PF07776">
    <property type="entry name" value="zf-AD"/>
    <property type="match status" value="1"/>
</dbReference>
<keyword evidence="4" id="KW-0677">Repeat</keyword>
<dbReference type="InterPro" id="IPR013087">
    <property type="entry name" value="Znf_C2H2_type"/>
</dbReference>
<dbReference type="InterPro" id="IPR012934">
    <property type="entry name" value="Znf_AD"/>
</dbReference>
<dbReference type="InterPro" id="IPR036236">
    <property type="entry name" value="Znf_C2H2_sf"/>
</dbReference>
<protein>
    <submittedName>
        <fullName evidence="15">Uncharacterized protein</fullName>
    </submittedName>
</protein>
<keyword evidence="6 12" id="KW-0862">Zinc</keyword>
<organism evidence="15 16">
    <name type="scientific">Zophobas morio</name>
    <dbReference type="NCBI Taxonomy" id="2755281"/>
    <lineage>
        <taxon>Eukaryota</taxon>
        <taxon>Metazoa</taxon>
        <taxon>Ecdysozoa</taxon>
        <taxon>Arthropoda</taxon>
        <taxon>Hexapoda</taxon>
        <taxon>Insecta</taxon>
        <taxon>Pterygota</taxon>
        <taxon>Neoptera</taxon>
        <taxon>Endopterygota</taxon>
        <taxon>Coleoptera</taxon>
        <taxon>Polyphaga</taxon>
        <taxon>Cucujiformia</taxon>
        <taxon>Tenebrionidae</taxon>
        <taxon>Zophobas</taxon>
    </lineage>
</organism>
<evidence type="ECO:0000259" key="14">
    <source>
        <dbReference type="PROSITE" id="PS51915"/>
    </source>
</evidence>
<dbReference type="Proteomes" id="UP001168821">
    <property type="component" value="Unassembled WGS sequence"/>
</dbReference>
<dbReference type="FunFam" id="3.30.160.60:FF:002343">
    <property type="entry name" value="Zinc finger protein 33A"/>
    <property type="match status" value="1"/>
</dbReference>
<dbReference type="PANTHER" id="PTHR24399">
    <property type="entry name" value="ZINC FINGER AND BTB DOMAIN-CONTAINING"/>
    <property type="match status" value="1"/>
</dbReference>
<evidence type="ECO:0000256" key="9">
    <source>
        <dbReference type="ARBA" id="ARBA00023163"/>
    </source>
</evidence>
<evidence type="ECO:0000256" key="6">
    <source>
        <dbReference type="ARBA" id="ARBA00022833"/>
    </source>
</evidence>
<gene>
    <name evidence="15" type="ORF">Zmor_017109</name>
</gene>
<keyword evidence="3 12" id="KW-0479">Metal-binding</keyword>
<dbReference type="GO" id="GO:0001817">
    <property type="term" value="P:regulation of cytokine production"/>
    <property type="evidence" value="ECO:0007669"/>
    <property type="project" value="TreeGrafter"/>
</dbReference>
<evidence type="ECO:0000256" key="10">
    <source>
        <dbReference type="ARBA" id="ARBA00023242"/>
    </source>
</evidence>
<evidence type="ECO:0000256" key="2">
    <source>
        <dbReference type="ARBA" id="ARBA00006991"/>
    </source>
</evidence>